<protein>
    <submittedName>
        <fullName evidence="2">Related to Actin-like protein ARP9</fullName>
    </submittedName>
</protein>
<evidence type="ECO:0000313" key="2">
    <source>
        <dbReference type="EMBL" id="SSD59956.1"/>
    </source>
</evidence>
<evidence type="ECO:0000313" key="3">
    <source>
        <dbReference type="Proteomes" id="UP000262825"/>
    </source>
</evidence>
<name>A0A376B5I0_9ASCO</name>
<dbReference type="Proteomes" id="UP000262825">
    <property type="component" value="Unassembled WGS sequence"/>
</dbReference>
<organism evidence="2 3">
    <name type="scientific">Saccharomycodes ludwigii</name>
    <dbReference type="NCBI Taxonomy" id="36035"/>
    <lineage>
        <taxon>Eukaryota</taxon>
        <taxon>Fungi</taxon>
        <taxon>Dikarya</taxon>
        <taxon>Ascomycota</taxon>
        <taxon>Saccharomycotina</taxon>
        <taxon>Saccharomycetes</taxon>
        <taxon>Saccharomycodales</taxon>
        <taxon>Saccharomycodaceae</taxon>
        <taxon>Saccharomycodes</taxon>
    </lineage>
</organism>
<gene>
    <name evidence="2" type="ORF">SCODWIG_01717</name>
</gene>
<dbReference type="VEuPathDB" id="FungiDB:SCODWIG_01717"/>
<sequence length="490" mass="55530">MAPSFRQETYLIIQPGSTTTLVELITPVNANSNTAGYNNEEPPYPLPTYSIPTEVYYNDIHYSTTKVDATYKKITPIINGEIVDLDSFKFFLKSVFKSVVLHYNSNFDNTPSLTNFPLLLVTNHKWSFLQLETLVQFFMEQIGLNNLMFLPSGAACSSGFGSVANGIVIDIGKHKTDLIPILDYLPIKYLTTSIDIGGADINKNLLKLFADRHPTWSEERVENLKKSNIFEVLLTFNSDDDDGQNHNTNNVMDTNINTFVENEQGSLGKNDEDNIDVAAIVTSDKDTRQILEERERNKNTKKNSELGENTFFDASTNELVIVGEERFKGCGNLIRSISKQVGMVLQQVPDINKRKVMWDNVMIVGNTSSITGFKEAVLRQLIKDYLVQEPASEKAQREKEFYANAANKKKGRYIGHVLSLEYQNQVPTSIKLVKPPEYFPDWKKTGYGEIIFLGAEIVAKQVFGHYNDQFFITRDKYNKYGPPAIWNVIM</sequence>
<comment type="similarity">
    <text evidence="1">Belongs to the actin family.</text>
</comment>
<dbReference type="SUPFAM" id="SSF53067">
    <property type="entry name" value="Actin-like ATPase domain"/>
    <property type="match status" value="2"/>
</dbReference>
<keyword evidence="3" id="KW-1185">Reference proteome</keyword>
<dbReference type="Pfam" id="PF00022">
    <property type="entry name" value="Actin"/>
    <property type="match status" value="1"/>
</dbReference>
<dbReference type="SMART" id="SM00268">
    <property type="entry name" value="ACTIN"/>
    <property type="match status" value="1"/>
</dbReference>
<dbReference type="Gene3D" id="3.30.420.40">
    <property type="match status" value="2"/>
</dbReference>
<dbReference type="AlphaFoldDB" id="A0A376B5I0"/>
<reference evidence="3" key="1">
    <citation type="submission" date="2018-06" db="EMBL/GenBank/DDBJ databases">
        <authorList>
            <person name="Guldener U."/>
        </authorList>
    </citation>
    <scope>NUCLEOTIDE SEQUENCE [LARGE SCALE GENOMIC DNA]</scope>
    <source>
        <strain evidence="3">UTAD17</strain>
    </source>
</reference>
<evidence type="ECO:0000256" key="1">
    <source>
        <dbReference type="RuleBase" id="RU000487"/>
    </source>
</evidence>
<proteinExistence type="inferred from homology"/>
<dbReference type="PANTHER" id="PTHR11937">
    <property type="entry name" value="ACTIN"/>
    <property type="match status" value="1"/>
</dbReference>
<dbReference type="Gene3D" id="3.90.640.60">
    <property type="match status" value="1"/>
</dbReference>
<accession>A0A376B5I0</accession>
<dbReference type="InterPro" id="IPR004000">
    <property type="entry name" value="Actin"/>
</dbReference>
<dbReference type="EMBL" id="UFAJ01000238">
    <property type="protein sequence ID" value="SSD59956.1"/>
    <property type="molecule type" value="Genomic_DNA"/>
</dbReference>
<dbReference type="InterPro" id="IPR043129">
    <property type="entry name" value="ATPase_NBD"/>
</dbReference>